<evidence type="ECO:0000313" key="1">
    <source>
        <dbReference type="EMBL" id="QRC91837.1"/>
    </source>
</evidence>
<organism evidence="1 2">
    <name type="scientific">Phaeosphaeria nodorum (strain SN15 / ATCC MYA-4574 / FGSC 10173)</name>
    <name type="common">Glume blotch fungus</name>
    <name type="synonym">Parastagonospora nodorum</name>
    <dbReference type="NCBI Taxonomy" id="321614"/>
    <lineage>
        <taxon>Eukaryota</taxon>
        <taxon>Fungi</taxon>
        <taxon>Dikarya</taxon>
        <taxon>Ascomycota</taxon>
        <taxon>Pezizomycotina</taxon>
        <taxon>Dothideomycetes</taxon>
        <taxon>Pleosporomycetidae</taxon>
        <taxon>Pleosporales</taxon>
        <taxon>Pleosporineae</taxon>
        <taxon>Phaeosphaeriaceae</taxon>
        <taxon>Parastagonospora</taxon>
    </lineage>
</organism>
<dbReference type="VEuPathDB" id="FungiDB:JI435_020280"/>
<protein>
    <recommendedName>
        <fullName evidence="3">Heterokaryon incompatibility domain-containing protein</fullName>
    </recommendedName>
</protein>
<dbReference type="RefSeq" id="XP_001792647.1">
    <property type="nucleotide sequence ID" value="XM_001792595.1"/>
</dbReference>
<sequence>MSDHRAGARLMIEQYTFATHLSLQNARSKYRTFSLMDQSEVDAVRRPAFAYEQLERPEDSLRLLDVLPDPEHGLVHVELREYTEKEKAQYRCLSYVWGSPTSKKHEIALNDCKFTVTRMADIYSGAIETLIWLGDKPHLNTALFLINHSHDTPAIRDILHPLVQLHSDPYWSRAWVVQEIVRSKKSIIHTMEEHAPLEHVVVAMRSRGFAEHTIHAIMPLNPVSRFDMWQD</sequence>
<dbReference type="PANTHER" id="PTHR24148:SF73">
    <property type="entry name" value="HET DOMAIN PROTEIN (AFU_ORTHOLOGUE AFUA_8G01020)"/>
    <property type="match status" value="1"/>
</dbReference>
<gene>
    <name evidence="1" type="ORF">JI435_020280</name>
</gene>
<reference evidence="2" key="1">
    <citation type="journal article" date="2021" name="BMC Genomics">
        <title>Chromosome-level genome assembly and manually-curated proteome of model necrotroph Parastagonospora nodorum Sn15 reveals a genome-wide trove of candidate effector homologs, and redundancy of virulence-related functions within an accessory chromosome.</title>
        <authorList>
            <person name="Bertazzoni S."/>
            <person name="Jones D.A.B."/>
            <person name="Phan H.T."/>
            <person name="Tan K.-C."/>
            <person name="Hane J.K."/>
        </authorList>
    </citation>
    <scope>NUCLEOTIDE SEQUENCE [LARGE SCALE GENOMIC DNA]</scope>
    <source>
        <strain evidence="2">SN15 / ATCC MYA-4574 / FGSC 10173)</strain>
    </source>
</reference>
<evidence type="ECO:0000313" key="2">
    <source>
        <dbReference type="Proteomes" id="UP000663193"/>
    </source>
</evidence>
<keyword evidence="2" id="KW-1185">Reference proteome</keyword>
<dbReference type="InterPro" id="IPR052895">
    <property type="entry name" value="HetReg/Transcr_Mod"/>
</dbReference>
<dbReference type="KEGG" id="pno:SNOG_02028"/>
<proteinExistence type="predicted"/>
<dbReference type="OrthoDB" id="194358at2759"/>
<dbReference type="Proteomes" id="UP000663193">
    <property type="component" value="Chromosome 2"/>
</dbReference>
<dbReference type="EMBL" id="CP069024">
    <property type="protein sequence ID" value="QRC91837.1"/>
    <property type="molecule type" value="Genomic_DNA"/>
</dbReference>
<evidence type="ECO:0008006" key="3">
    <source>
        <dbReference type="Google" id="ProtNLM"/>
    </source>
</evidence>
<name>A0A7U2ESE7_PHANO</name>
<dbReference type="PANTHER" id="PTHR24148">
    <property type="entry name" value="ANKYRIN REPEAT DOMAIN-CONTAINING PROTEIN 39 HOMOLOG-RELATED"/>
    <property type="match status" value="1"/>
</dbReference>
<accession>A0A7U2ESE7</accession>
<dbReference type="AlphaFoldDB" id="A0A7U2ESE7"/>